<evidence type="ECO:0000256" key="3">
    <source>
        <dbReference type="SAM" id="SignalP"/>
    </source>
</evidence>
<feature type="signal peptide" evidence="3">
    <location>
        <begin position="1"/>
        <end position="16"/>
    </location>
</feature>
<gene>
    <name evidence="5" type="ORF">SteCoe_5206</name>
</gene>
<keyword evidence="2" id="KW-0472">Membrane</keyword>
<reference evidence="5 6" key="1">
    <citation type="submission" date="2016-11" db="EMBL/GenBank/DDBJ databases">
        <title>The macronuclear genome of Stentor coeruleus: a giant cell with tiny introns.</title>
        <authorList>
            <person name="Slabodnick M."/>
            <person name="Ruby J.G."/>
            <person name="Reiff S.B."/>
            <person name="Swart E.C."/>
            <person name="Gosai S."/>
            <person name="Prabakaran S."/>
            <person name="Witkowska E."/>
            <person name="Larue G.E."/>
            <person name="Fisher S."/>
            <person name="Freeman R.M."/>
            <person name="Gunawardena J."/>
            <person name="Chu W."/>
            <person name="Stover N.A."/>
            <person name="Gregory B.D."/>
            <person name="Nowacki M."/>
            <person name="Derisi J."/>
            <person name="Roy S.W."/>
            <person name="Marshall W.F."/>
            <person name="Sood P."/>
        </authorList>
    </citation>
    <scope>NUCLEOTIDE SEQUENCE [LARGE SCALE GENOMIC DNA]</scope>
    <source>
        <strain evidence="5">WM001</strain>
    </source>
</reference>
<dbReference type="SMART" id="SM00261">
    <property type="entry name" value="FU"/>
    <property type="match status" value="4"/>
</dbReference>
<dbReference type="SUPFAM" id="SSF57184">
    <property type="entry name" value="Growth factor receptor domain"/>
    <property type="match status" value="3"/>
</dbReference>
<dbReference type="InterPro" id="IPR001841">
    <property type="entry name" value="Znf_RING"/>
</dbReference>
<dbReference type="SUPFAM" id="SSF57850">
    <property type="entry name" value="RING/U-box"/>
    <property type="match status" value="1"/>
</dbReference>
<dbReference type="OrthoDB" id="293167at2759"/>
<evidence type="ECO:0000313" key="5">
    <source>
        <dbReference type="EMBL" id="OMJ92106.1"/>
    </source>
</evidence>
<dbReference type="EMBL" id="MPUH01000068">
    <property type="protein sequence ID" value="OMJ92106.1"/>
    <property type="molecule type" value="Genomic_DNA"/>
</dbReference>
<dbReference type="InterPro" id="IPR006212">
    <property type="entry name" value="Furin_repeat"/>
</dbReference>
<dbReference type="PANTHER" id="PTHR23275">
    <property type="entry name" value="CABRIOLET.-RELATED"/>
    <property type="match status" value="1"/>
</dbReference>
<sequence>MLIVFIQSILIVHSCSIQNCEFCSPNFHETCLNCNLGYTRDLDIGCKASQSSELSLYRIENCLELQNSTCIQCQEGYKLINGYCEPICSSSNCSCFYPNTCFHQSRSISCDSTACAYCDDNFQNCVSCKDGLGLDEQNSCVKCSNIECLKCSVNFTQCQECTIKTYLDDFNCFYCDSIFCSYCDEKSKRCNYCEEGLDLDLNGFCCHPSCLTCSKDNWNCSSCNEGYYLNNLCYNCVSNCKHCTNNTLCNECYDGYELINNNECVGKICHTKKCSSCPNSINNCLKCFEGYFLDSQNHCCDSNCKTCNEDSSFCISCNNGMYLDGLKCMNCTDGCLSCNNLADCILCADGYLLYSGICKKINPEESPFKLPAIISIVIIFVIGTFIMLIWFHIENRQMKMQIKHEAIKQKHELSIENNQSIEPMDLFHKVNLDSDHLAPNFSDSKRSSHDKNYIKNLKSDTVPQSATILVSPLTPPLSSKIDDELQSSNLNYLEHQDSLPKIFKPVYENSEDISIQNFGFVVQTIQLDIENAYNEIKVCYICQKEFDKNSDIRALPCGHPYHGKCIYNAMIIENKKQCLCCFKTYT</sequence>
<keyword evidence="1" id="KW-0479">Metal-binding</keyword>
<accession>A0A1R2CSV9</accession>
<keyword evidence="1" id="KW-0862">Zinc</keyword>
<keyword evidence="3" id="KW-0732">Signal</keyword>
<evidence type="ECO:0000256" key="2">
    <source>
        <dbReference type="SAM" id="Phobius"/>
    </source>
</evidence>
<feature type="domain" description="RING-type" evidence="4">
    <location>
        <begin position="539"/>
        <end position="581"/>
    </location>
</feature>
<organism evidence="5 6">
    <name type="scientific">Stentor coeruleus</name>
    <dbReference type="NCBI Taxonomy" id="5963"/>
    <lineage>
        <taxon>Eukaryota</taxon>
        <taxon>Sar</taxon>
        <taxon>Alveolata</taxon>
        <taxon>Ciliophora</taxon>
        <taxon>Postciliodesmatophora</taxon>
        <taxon>Heterotrichea</taxon>
        <taxon>Heterotrichida</taxon>
        <taxon>Stentoridae</taxon>
        <taxon>Stentor</taxon>
    </lineage>
</organism>
<evidence type="ECO:0000259" key="4">
    <source>
        <dbReference type="PROSITE" id="PS50089"/>
    </source>
</evidence>
<dbReference type="PANTHER" id="PTHR23275:SF100">
    <property type="entry name" value="EGF-LIKE DOMAIN-CONTAINING PROTEIN"/>
    <property type="match status" value="1"/>
</dbReference>
<keyword evidence="1" id="KW-0863">Zinc-finger</keyword>
<dbReference type="InterPro" id="IPR052798">
    <property type="entry name" value="Giardia_VSA"/>
</dbReference>
<dbReference type="Pfam" id="PF17123">
    <property type="entry name" value="zf-RING_11"/>
    <property type="match status" value="1"/>
</dbReference>
<evidence type="ECO:0000256" key="1">
    <source>
        <dbReference type="PROSITE-ProRule" id="PRU00175"/>
    </source>
</evidence>
<name>A0A1R2CSV9_9CILI</name>
<dbReference type="Proteomes" id="UP000187209">
    <property type="component" value="Unassembled WGS sequence"/>
</dbReference>
<dbReference type="SMART" id="SM00184">
    <property type="entry name" value="RING"/>
    <property type="match status" value="2"/>
</dbReference>
<dbReference type="GO" id="GO:0008270">
    <property type="term" value="F:zinc ion binding"/>
    <property type="evidence" value="ECO:0007669"/>
    <property type="project" value="UniProtKB-KW"/>
</dbReference>
<dbReference type="AlphaFoldDB" id="A0A1R2CSV9"/>
<keyword evidence="2" id="KW-0812">Transmembrane</keyword>
<keyword evidence="6" id="KW-1185">Reference proteome</keyword>
<protein>
    <recommendedName>
        <fullName evidence="4">RING-type domain-containing protein</fullName>
    </recommendedName>
</protein>
<comment type="caution">
    <text evidence="5">The sequence shown here is derived from an EMBL/GenBank/DDBJ whole genome shotgun (WGS) entry which is preliminary data.</text>
</comment>
<proteinExistence type="predicted"/>
<feature type="transmembrane region" description="Helical" evidence="2">
    <location>
        <begin position="370"/>
        <end position="393"/>
    </location>
</feature>
<feature type="chain" id="PRO_5012638979" description="RING-type domain-containing protein" evidence="3">
    <location>
        <begin position="17"/>
        <end position="586"/>
    </location>
</feature>
<evidence type="ECO:0000313" key="6">
    <source>
        <dbReference type="Proteomes" id="UP000187209"/>
    </source>
</evidence>
<keyword evidence="2" id="KW-1133">Transmembrane helix</keyword>
<dbReference type="CDD" id="cd00064">
    <property type="entry name" value="FU"/>
    <property type="match status" value="1"/>
</dbReference>
<dbReference type="PROSITE" id="PS50089">
    <property type="entry name" value="ZF_RING_2"/>
    <property type="match status" value="1"/>
</dbReference>
<dbReference type="InterPro" id="IPR009030">
    <property type="entry name" value="Growth_fac_rcpt_cys_sf"/>
</dbReference>